<sequence length="120" mass="12813">MLVILLAWVLIKNPLNVRGILLYKIGWVNEPVQLTPVENKTGAEGAATDGNTSAVPASALPMTPQQRQAVENFGIDPDSVIITPTAEQCFIEKLGAQRVEEIKNGATPGALEIFKASSCL</sequence>
<accession>A0A2M6KA79</accession>
<gene>
    <name evidence="2" type="ORF">COV49_00110</name>
</gene>
<organism evidence="2 3">
    <name type="scientific">Candidatus Falkowbacteria bacterium CG11_big_fil_rev_8_21_14_0_20_39_10</name>
    <dbReference type="NCBI Taxonomy" id="1974570"/>
    <lineage>
        <taxon>Bacteria</taxon>
        <taxon>Candidatus Falkowiibacteriota</taxon>
    </lineage>
</organism>
<dbReference type="AlphaFoldDB" id="A0A2M6KA79"/>
<evidence type="ECO:0000313" key="3">
    <source>
        <dbReference type="Proteomes" id="UP000230869"/>
    </source>
</evidence>
<proteinExistence type="predicted"/>
<reference evidence="2 3" key="1">
    <citation type="submission" date="2017-09" db="EMBL/GenBank/DDBJ databases">
        <title>Depth-based differentiation of microbial function through sediment-hosted aquifers and enrichment of novel symbionts in the deep terrestrial subsurface.</title>
        <authorList>
            <person name="Probst A.J."/>
            <person name="Ladd B."/>
            <person name="Jarett J.K."/>
            <person name="Geller-Mcgrath D.E."/>
            <person name="Sieber C.M."/>
            <person name="Emerson J.B."/>
            <person name="Anantharaman K."/>
            <person name="Thomas B.C."/>
            <person name="Malmstrom R."/>
            <person name="Stieglmeier M."/>
            <person name="Klingl A."/>
            <person name="Woyke T."/>
            <person name="Ryan C.M."/>
            <person name="Banfield J.F."/>
        </authorList>
    </citation>
    <scope>NUCLEOTIDE SEQUENCE [LARGE SCALE GENOMIC DNA]</scope>
    <source>
        <strain evidence="2">CG11_big_fil_rev_8_21_14_0_20_39_10</strain>
    </source>
</reference>
<name>A0A2M6KA79_9BACT</name>
<evidence type="ECO:0000313" key="2">
    <source>
        <dbReference type="EMBL" id="PIR14068.1"/>
    </source>
</evidence>
<dbReference type="Proteomes" id="UP000230869">
    <property type="component" value="Unassembled WGS sequence"/>
</dbReference>
<dbReference type="EMBL" id="PCWW01000003">
    <property type="protein sequence ID" value="PIR14068.1"/>
    <property type="molecule type" value="Genomic_DNA"/>
</dbReference>
<protein>
    <submittedName>
        <fullName evidence="2">Uncharacterized protein</fullName>
    </submittedName>
</protein>
<feature type="region of interest" description="Disordered" evidence="1">
    <location>
        <begin position="41"/>
        <end position="60"/>
    </location>
</feature>
<comment type="caution">
    <text evidence="2">The sequence shown here is derived from an EMBL/GenBank/DDBJ whole genome shotgun (WGS) entry which is preliminary data.</text>
</comment>
<evidence type="ECO:0000256" key="1">
    <source>
        <dbReference type="SAM" id="MobiDB-lite"/>
    </source>
</evidence>